<comment type="caution">
    <text evidence="1">The sequence shown here is derived from an EMBL/GenBank/DDBJ whole genome shotgun (WGS) entry which is preliminary data.</text>
</comment>
<organism evidence="1">
    <name type="scientific">uncultured bacterium</name>
    <name type="common">gcode 4</name>
    <dbReference type="NCBI Taxonomy" id="1234023"/>
    <lineage>
        <taxon>Bacteria</taxon>
        <taxon>environmental samples</taxon>
    </lineage>
</organism>
<dbReference type="EMBL" id="AMFJ01034312">
    <property type="protein sequence ID" value="EKD29705.1"/>
    <property type="molecule type" value="Genomic_DNA"/>
</dbReference>
<accession>K1XHB9</accession>
<protein>
    <submittedName>
        <fullName evidence="1">Uncharacterized protein</fullName>
    </submittedName>
</protein>
<dbReference type="AlphaFoldDB" id="K1XHB9"/>
<sequence>MDLPLGDLVAQVILRVEEVADQLL</sequence>
<proteinExistence type="predicted"/>
<feature type="non-terminal residue" evidence="1">
    <location>
        <position position="24"/>
    </location>
</feature>
<gene>
    <name evidence="1" type="ORF">ACD_78C00312G0001</name>
</gene>
<name>K1XHB9_9BACT</name>
<reference evidence="1" key="1">
    <citation type="journal article" date="2012" name="Science">
        <title>Fermentation, hydrogen, and sulfur metabolism in multiple uncultivated bacterial phyla.</title>
        <authorList>
            <person name="Wrighton K.C."/>
            <person name="Thomas B.C."/>
            <person name="Sharon I."/>
            <person name="Miller C.S."/>
            <person name="Castelle C.J."/>
            <person name="VerBerkmoes N.C."/>
            <person name="Wilkins M.J."/>
            <person name="Hettich R.L."/>
            <person name="Lipton M.S."/>
            <person name="Williams K.H."/>
            <person name="Long P.E."/>
            <person name="Banfield J.F."/>
        </authorList>
    </citation>
    <scope>NUCLEOTIDE SEQUENCE [LARGE SCALE GENOMIC DNA]</scope>
</reference>
<evidence type="ECO:0000313" key="1">
    <source>
        <dbReference type="EMBL" id="EKD29705.1"/>
    </source>
</evidence>